<dbReference type="Proteomes" id="UP000644020">
    <property type="component" value="Unassembled WGS sequence"/>
</dbReference>
<reference evidence="2" key="1">
    <citation type="journal article" date="2014" name="Int. J. Syst. Evol. Microbiol.">
        <title>Complete genome sequence of Corynebacterium casei LMG S-19264T (=DSM 44701T), isolated from a smear-ripened cheese.</title>
        <authorList>
            <consortium name="US DOE Joint Genome Institute (JGI-PGF)"/>
            <person name="Walter F."/>
            <person name="Albersmeier A."/>
            <person name="Kalinowski J."/>
            <person name="Ruckert C."/>
        </authorList>
    </citation>
    <scope>NUCLEOTIDE SEQUENCE</scope>
    <source>
        <strain evidence="2">JCM 4518</strain>
    </source>
</reference>
<gene>
    <name evidence="2" type="ORF">GCM10010305_33060</name>
</gene>
<name>A0A918T4I2_9ACTN</name>
<dbReference type="AlphaFoldDB" id="A0A918T4I2"/>
<dbReference type="PANTHER" id="PTHR34293:SF1">
    <property type="entry name" value="HTH-TYPE TRANSCRIPTIONAL REGULATOR TRMBL2"/>
    <property type="match status" value="1"/>
</dbReference>
<protein>
    <recommendedName>
        <fullName evidence="1">HTH luxR-type domain-containing protein</fullName>
    </recommendedName>
</protein>
<dbReference type="Gene3D" id="1.10.10.10">
    <property type="entry name" value="Winged helix-like DNA-binding domain superfamily/Winged helix DNA-binding domain"/>
    <property type="match status" value="1"/>
</dbReference>
<dbReference type="GO" id="GO:0003677">
    <property type="term" value="F:DNA binding"/>
    <property type="evidence" value="ECO:0007669"/>
    <property type="project" value="InterPro"/>
</dbReference>
<evidence type="ECO:0000313" key="3">
    <source>
        <dbReference type="Proteomes" id="UP000644020"/>
    </source>
</evidence>
<evidence type="ECO:0000259" key="1">
    <source>
        <dbReference type="SMART" id="SM00421"/>
    </source>
</evidence>
<dbReference type="InterPro" id="IPR036388">
    <property type="entry name" value="WH-like_DNA-bd_sf"/>
</dbReference>
<reference evidence="2" key="2">
    <citation type="submission" date="2020-09" db="EMBL/GenBank/DDBJ databases">
        <authorList>
            <person name="Sun Q."/>
            <person name="Ohkuma M."/>
        </authorList>
    </citation>
    <scope>NUCLEOTIDE SEQUENCE</scope>
    <source>
        <strain evidence="2">JCM 4518</strain>
    </source>
</reference>
<dbReference type="InterPro" id="IPR051797">
    <property type="entry name" value="TrmB-like"/>
</dbReference>
<proteinExistence type="predicted"/>
<dbReference type="GO" id="GO:0006355">
    <property type="term" value="P:regulation of DNA-templated transcription"/>
    <property type="evidence" value="ECO:0007669"/>
    <property type="project" value="InterPro"/>
</dbReference>
<feature type="domain" description="HTH luxR-type" evidence="1">
    <location>
        <begin position="265"/>
        <end position="324"/>
    </location>
</feature>
<dbReference type="SMART" id="SM00421">
    <property type="entry name" value="HTH_LUXR"/>
    <property type="match status" value="1"/>
</dbReference>
<dbReference type="RefSeq" id="WP_189977902.1">
    <property type="nucleotide sequence ID" value="NZ_BMUL01000007.1"/>
</dbReference>
<dbReference type="PANTHER" id="PTHR34293">
    <property type="entry name" value="HTH-TYPE TRANSCRIPTIONAL REGULATOR TRMBL2"/>
    <property type="match status" value="1"/>
</dbReference>
<dbReference type="Pfam" id="PF00196">
    <property type="entry name" value="GerE"/>
    <property type="match status" value="1"/>
</dbReference>
<organism evidence="2 3">
    <name type="scientific">Streptomyces termitum</name>
    <dbReference type="NCBI Taxonomy" id="67368"/>
    <lineage>
        <taxon>Bacteria</taxon>
        <taxon>Bacillati</taxon>
        <taxon>Actinomycetota</taxon>
        <taxon>Actinomycetes</taxon>
        <taxon>Kitasatosporales</taxon>
        <taxon>Streptomycetaceae</taxon>
        <taxon>Streptomyces</taxon>
    </lineage>
</organism>
<sequence length="345" mass="37024">MAIYGQEGTVGPLADLDIRAYRHVLEHGSTSPDALALALGVSTREAETTVANLLRDRLLTSVPGSDGLLTAVSPRTAAAELVGEEEDALRRRLAELDRTRARLTALNPLYEAAGQRRGEVGGIDVIDSRDRVMTLISDAAGRCVHECLTVQPGGGRPAGHLERALPRDLALISRGVRMRTLYQHTARYSPPTQEYAAKVIAAGGEIRTLGELFGKMIIFDRETAFLPVWDNPHAGVVLREPSAVAFLCSVFGTAWSLAEPFATSYSSFTANALRTTIAKMLADGSKDEVIARKLGMSLRTCRRHISEMMEELGATSRFQAGYLLSACSPAAAPVEPPSTRAATGP</sequence>
<dbReference type="EMBL" id="BMUL01000007">
    <property type="protein sequence ID" value="GHA86602.1"/>
    <property type="molecule type" value="Genomic_DNA"/>
</dbReference>
<dbReference type="InterPro" id="IPR016032">
    <property type="entry name" value="Sig_transdc_resp-reg_C-effctor"/>
</dbReference>
<keyword evidence="3" id="KW-1185">Reference proteome</keyword>
<dbReference type="InterPro" id="IPR000792">
    <property type="entry name" value="Tscrpt_reg_LuxR_C"/>
</dbReference>
<comment type="caution">
    <text evidence="2">The sequence shown here is derived from an EMBL/GenBank/DDBJ whole genome shotgun (WGS) entry which is preliminary data.</text>
</comment>
<dbReference type="SUPFAM" id="SSF46894">
    <property type="entry name" value="C-terminal effector domain of the bipartite response regulators"/>
    <property type="match status" value="1"/>
</dbReference>
<evidence type="ECO:0000313" key="2">
    <source>
        <dbReference type="EMBL" id="GHA86602.1"/>
    </source>
</evidence>
<accession>A0A918T4I2</accession>